<accession>G9FHM0</accession>
<sequence length="106" mass="12002">MSEAHLDQLQEILDGVDGLRGAVLETNPLGFLDLTTDNGVTLARFFDDGVGEVLTFAYAAIPDLVREINELRDENEALEIERDNLAAEVYRREAAAEEREERRRLR</sequence>
<keyword evidence="3" id="KW-1185">Reference proteome</keyword>
<evidence type="ECO:0000313" key="3">
    <source>
        <dbReference type="Proteomes" id="UP000005433"/>
    </source>
</evidence>
<dbReference type="Proteomes" id="UP000005433">
    <property type="component" value="Segment"/>
</dbReference>
<keyword evidence="1" id="KW-0175">Coiled coil</keyword>
<name>G9FHM0_9CAUD</name>
<protein>
    <submittedName>
        <fullName evidence="2">Uncharacterized protein</fullName>
    </submittedName>
</protein>
<dbReference type="GeneID" id="11541185"/>
<evidence type="ECO:0000256" key="1">
    <source>
        <dbReference type="SAM" id="Coils"/>
    </source>
</evidence>
<evidence type="ECO:0000313" key="2">
    <source>
        <dbReference type="EMBL" id="AEV52108.1"/>
    </source>
</evidence>
<dbReference type="EMBL" id="JN116826">
    <property type="protein sequence ID" value="AEV52108.1"/>
    <property type="molecule type" value="Genomic_DNA"/>
</dbReference>
<dbReference type="RefSeq" id="YP_005086986.1">
    <property type="nucleotide sequence ID" value="NC_016650.1"/>
</dbReference>
<dbReference type="KEGG" id="vg:11541185"/>
<proteinExistence type="predicted"/>
<reference evidence="2 3" key="1">
    <citation type="journal article" date="2013" name="Arch. Virol.">
        <title>Characterization and whole genome sequences of the Rhodococcus bacteriophages RGL3 and RER2.</title>
        <authorList>
            <person name="Petrovski S."/>
            <person name="Seviour R.J."/>
            <person name="Tillett D."/>
        </authorList>
    </citation>
    <scope>NUCLEOTIDE SEQUENCE [LARGE SCALE GENOMIC DNA]</scope>
</reference>
<feature type="coiled-coil region" evidence="1">
    <location>
        <begin position="61"/>
        <end position="100"/>
    </location>
</feature>
<dbReference type="OrthoDB" id="38003at10239"/>
<organism evidence="2 3">
    <name type="scientific">Rhodococcus phage RGL3</name>
    <dbReference type="NCBI Taxonomy" id="2922221"/>
    <lineage>
        <taxon>Viruses</taxon>
        <taxon>Duplodnaviria</taxon>
        <taxon>Heunggongvirae</taxon>
        <taxon>Uroviricota</taxon>
        <taxon>Caudoviricetes</taxon>
        <taxon>Rerduovirus</taxon>
        <taxon>Rerduovirus RGL3</taxon>
    </lineage>
</organism>